<dbReference type="Gene3D" id="3.10.20.30">
    <property type="match status" value="1"/>
</dbReference>
<evidence type="ECO:0000259" key="7">
    <source>
        <dbReference type="PROSITE" id="PS51085"/>
    </source>
</evidence>
<keyword evidence="5" id="KW-0411">Iron-sulfur</keyword>
<evidence type="ECO:0000256" key="5">
    <source>
        <dbReference type="ARBA" id="ARBA00023014"/>
    </source>
</evidence>
<dbReference type="InterPro" id="IPR001055">
    <property type="entry name" value="Adrenodoxin-like"/>
</dbReference>
<keyword evidence="4" id="KW-0408">Iron</keyword>
<gene>
    <name evidence="8" type="ORF">ACFFNY_28615</name>
</gene>
<organism evidence="8 9">
    <name type="scientific">Paenibacillus hodogayensis</name>
    <dbReference type="NCBI Taxonomy" id="279208"/>
    <lineage>
        <taxon>Bacteria</taxon>
        <taxon>Bacillati</taxon>
        <taxon>Bacillota</taxon>
        <taxon>Bacilli</taxon>
        <taxon>Bacillales</taxon>
        <taxon>Paenibacillaceae</taxon>
        <taxon>Paenibacillus</taxon>
    </lineage>
</organism>
<reference evidence="8 9" key="1">
    <citation type="submission" date="2024-09" db="EMBL/GenBank/DDBJ databases">
        <authorList>
            <person name="Sun Q."/>
            <person name="Mori K."/>
        </authorList>
    </citation>
    <scope>NUCLEOTIDE SEQUENCE [LARGE SCALE GENOMIC DNA]</scope>
    <source>
        <strain evidence="8 9">JCM 12520</strain>
    </source>
</reference>
<evidence type="ECO:0000313" key="8">
    <source>
        <dbReference type="EMBL" id="MFB9755559.1"/>
    </source>
</evidence>
<keyword evidence="2" id="KW-0001">2Fe-2S</keyword>
<accession>A0ABV5W4Q8</accession>
<dbReference type="RefSeq" id="WP_344908637.1">
    <property type="nucleotide sequence ID" value="NZ_BAAAYO010000006.1"/>
</dbReference>
<evidence type="ECO:0000256" key="6">
    <source>
        <dbReference type="ARBA" id="ARBA00034078"/>
    </source>
</evidence>
<dbReference type="EMBL" id="JBHMAG010000018">
    <property type="protein sequence ID" value="MFB9755559.1"/>
    <property type="molecule type" value="Genomic_DNA"/>
</dbReference>
<dbReference type="InterPro" id="IPR012675">
    <property type="entry name" value="Beta-grasp_dom_sf"/>
</dbReference>
<protein>
    <submittedName>
        <fullName evidence="8">2Fe-2S iron-sulfur cluster-binding protein</fullName>
    </submittedName>
</protein>
<name>A0ABV5W4Q8_9BACL</name>
<keyword evidence="3" id="KW-0479">Metal-binding</keyword>
<dbReference type="InterPro" id="IPR036010">
    <property type="entry name" value="2Fe-2S_ferredoxin-like_sf"/>
</dbReference>
<proteinExistence type="inferred from homology"/>
<sequence length="114" mass="12334">MNVEVRFKPDNKTIQVKPGSTVLQAAQKARILIRTRCGGNAACLMCKVIVEDAAGLTAAGDNEKRKLGDLVDQSFRLACQARITGPCTVTVPEDPLKAAVRAQLAKQQEEEGLW</sequence>
<evidence type="ECO:0000256" key="2">
    <source>
        <dbReference type="ARBA" id="ARBA00022714"/>
    </source>
</evidence>
<comment type="caution">
    <text evidence="8">The sequence shown here is derived from an EMBL/GenBank/DDBJ whole genome shotgun (WGS) entry which is preliminary data.</text>
</comment>
<feature type="domain" description="2Fe-2S ferredoxin-type" evidence="7">
    <location>
        <begin position="3"/>
        <end position="95"/>
    </location>
</feature>
<evidence type="ECO:0000256" key="4">
    <source>
        <dbReference type="ARBA" id="ARBA00023004"/>
    </source>
</evidence>
<dbReference type="InterPro" id="IPR001041">
    <property type="entry name" value="2Fe-2S_ferredoxin-type"/>
</dbReference>
<dbReference type="Proteomes" id="UP001589619">
    <property type="component" value="Unassembled WGS sequence"/>
</dbReference>
<evidence type="ECO:0000313" key="9">
    <source>
        <dbReference type="Proteomes" id="UP001589619"/>
    </source>
</evidence>
<dbReference type="PANTHER" id="PTHR23426:SF65">
    <property type="entry name" value="FERREDOXIN-2, MITOCHONDRIAL"/>
    <property type="match status" value="1"/>
</dbReference>
<dbReference type="PROSITE" id="PS51085">
    <property type="entry name" value="2FE2S_FER_2"/>
    <property type="match status" value="1"/>
</dbReference>
<comment type="cofactor">
    <cofactor evidence="6">
        <name>[2Fe-2S] cluster</name>
        <dbReference type="ChEBI" id="CHEBI:190135"/>
    </cofactor>
</comment>
<dbReference type="PANTHER" id="PTHR23426">
    <property type="entry name" value="FERREDOXIN/ADRENODOXIN"/>
    <property type="match status" value="1"/>
</dbReference>
<comment type="similarity">
    <text evidence="1">Belongs to the adrenodoxin/putidaredoxin family.</text>
</comment>
<evidence type="ECO:0000256" key="1">
    <source>
        <dbReference type="ARBA" id="ARBA00010914"/>
    </source>
</evidence>
<dbReference type="Pfam" id="PF00111">
    <property type="entry name" value="Fer2"/>
    <property type="match status" value="1"/>
</dbReference>
<keyword evidence="9" id="KW-1185">Reference proteome</keyword>
<evidence type="ECO:0000256" key="3">
    <source>
        <dbReference type="ARBA" id="ARBA00022723"/>
    </source>
</evidence>
<dbReference type="SUPFAM" id="SSF54292">
    <property type="entry name" value="2Fe-2S ferredoxin-like"/>
    <property type="match status" value="1"/>
</dbReference>
<dbReference type="CDD" id="cd00207">
    <property type="entry name" value="fer2"/>
    <property type="match status" value="1"/>
</dbReference>